<reference evidence="1 2" key="1">
    <citation type="submission" date="2018-12" db="EMBL/GenBank/DDBJ databases">
        <title>Hymenobacter gummosus sp. nov., isolated from a spring.</title>
        <authorList>
            <person name="Nie L."/>
        </authorList>
    </citation>
    <scope>NUCLEOTIDE SEQUENCE [LARGE SCALE GENOMIC DNA]</scope>
    <source>
        <strain evidence="1 2">KCTC 52166</strain>
    </source>
</reference>
<dbReference type="EMBL" id="RXOF01000039">
    <property type="protein sequence ID" value="RTQ44229.1"/>
    <property type="molecule type" value="Genomic_DNA"/>
</dbReference>
<dbReference type="AlphaFoldDB" id="A0A3S0K0J2"/>
<sequence>LGQKARRDKALVDRVSATIILQSCLDSRPL</sequence>
<feature type="non-terminal residue" evidence="1">
    <location>
        <position position="1"/>
    </location>
</feature>
<comment type="caution">
    <text evidence="1">The sequence shown here is derived from an EMBL/GenBank/DDBJ whole genome shotgun (WGS) entry which is preliminary data.</text>
</comment>
<dbReference type="Proteomes" id="UP000282184">
    <property type="component" value="Unassembled WGS sequence"/>
</dbReference>
<gene>
    <name evidence="1" type="ORF">EJV47_27750</name>
</gene>
<organism evidence="1 2">
    <name type="scientific">Hymenobacter gummosus</name>
    <dbReference type="NCBI Taxonomy" id="1776032"/>
    <lineage>
        <taxon>Bacteria</taxon>
        <taxon>Pseudomonadati</taxon>
        <taxon>Bacteroidota</taxon>
        <taxon>Cytophagia</taxon>
        <taxon>Cytophagales</taxon>
        <taxon>Hymenobacteraceae</taxon>
        <taxon>Hymenobacter</taxon>
    </lineage>
</organism>
<protein>
    <submittedName>
        <fullName evidence="1">Holliday junction resolvase RuvX</fullName>
    </submittedName>
</protein>
<evidence type="ECO:0000313" key="1">
    <source>
        <dbReference type="EMBL" id="RTQ44229.1"/>
    </source>
</evidence>
<keyword evidence="2" id="KW-1185">Reference proteome</keyword>
<accession>A0A3S0K0J2</accession>
<name>A0A3S0K0J2_9BACT</name>
<proteinExistence type="predicted"/>
<evidence type="ECO:0000313" key="2">
    <source>
        <dbReference type="Proteomes" id="UP000282184"/>
    </source>
</evidence>